<dbReference type="CDD" id="cd00084">
    <property type="entry name" value="HMG-box_SF"/>
    <property type="match status" value="1"/>
</dbReference>
<dbReference type="OrthoDB" id="4008151at2759"/>
<evidence type="ECO:0000313" key="2">
    <source>
        <dbReference type="EMBL" id="KAG7195047.1"/>
    </source>
</evidence>
<accession>A0A9P8AKE1</accession>
<dbReference type="AlphaFoldDB" id="A0A9P8AKE1"/>
<evidence type="ECO:0000256" key="1">
    <source>
        <dbReference type="SAM" id="MobiDB-lite"/>
    </source>
</evidence>
<name>A0A9P8AKE1_9ASCO</name>
<proteinExistence type="predicted"/>
<dbReference type="GeneID" id="66117535"/>
<dbReference type="Gene3D" id="1.10.30.10">
    <property type="entry name" value="High mobility group box domain"/>
    <property type="match status" value="1"/>
</dbReference>
<dbReference type="InterPro" id="IPR036910">
    <property type="entry name" value="HMG_box_dom_sf"/>
</dbReference>
<protein>
    <submittedName>
        <fullName evidence="2">Uncharacterized protein</fullName>
    </submittedName>
</protein>
<feature type="compositionally biased region" description="Low complexity" evidence="1">
    <location>
        <begin position="181"/>
        <end position="197"/>
    </location>
</feature>
<evidence type="ECO:0000313" key="3">
    <source>
        <dbReference type="Proteomes" id="UP000790833"/>
    </source>
</evidence>
<dbReference type="EMBL" id="JAHMUF010000005">
    <property type="protein sequence ID" value="KAG7195047.1"/>
    <property type="molecule type" value="Genomic_DNA"/>
</dbReference>
<comment type="caution">
    <text evidence="2">The sequence shown here is derived from an EMBL/GenBank/DDBJ whole genome shotgun (WGS) entry which is preliminary data.</text>
</comment>
<dbReference type="RefSeq" id="XP_043050594.1">
    <property type="nucleotide sequence ID" value="XM_043194843.1"/>
</dbReference>
<organism evidence="2 3">
    <name type="scientific">Scheffersomyces spartinae</name>
    <dbReference type="NCBI Taxonomy" id="45513"/>
    <lineage>
        <taxon>Eukaryota</taxon>
        <taxon>Fungi</taxon>
        <taxon>Dikarya</taxon>
        <taxon>Ascomycota</taxon>
        <taxon>Saccharomycotina</taxon>
        <taxon>Pichiomycetes</taxon>
        <taxon>Debaryomycetaceae</taxon>
        <taxon>Scheffersomyces</taxon>
    </lineage>
</organism>
<sequence>MISYTRWPVFLRRVISVQPKVISAKPTVTLRHSTLCTRPNSSLIQFQRGYKKVTDINLEPSSFYGVNTNYGWFIIPKTHYGYDFTETKLNECIKEQVDESNIEEWPLSRIQSEIVDVWVKSLTKSSIPKVKNATKKAKAAREIEDLYTEQMREVVENTEEVPQVDQDIGEECIGSSGGSSSGTNSNSTKKPSKSKTSLEPSGLKAVHAWNYYVQLNTPKYKHLSTTEARRAIGQAWRDLSLLEKEKYKQQLSDMLKSGVSLYNGKTIPLEEKEKYLKRFKVFKERSKKRMLKRAMTSDTS</sequence>
<gene>
    <name evidence="2" type="ORF">KQ657_004161</name>
</gene>
<feature type="region of interest" description="Disordered" evidence="1">
    <location>
        <begin position="157"/>
        <end position="199"/>
    </location>
</feature>
<keyword evidence="3" id="KW-1185">Reference proteome</keyword>
<reference evidence="2" key="1">
    <citation type="submission" date="2021-03" db="EMBL/GenBank/DDBJ databases">
        <authorList>
            <person name="Palmer J.M."/>
        </authorList>
    </citation>
    <scope>NUCLEOTIDE SEQUENCE</scope>
    <source>
        <strain evidence="2">ARV_011</strain>
    </source>
</reference>
<dbReference type="SUPFAM" id="SSF47095">
    <property type="entry name" value="HMG-box"/>
    <property type="match status" value="1"/>
</dbReference>
<dbReference type="Proteomes" id="UP000790833">
    <property type="component" value="Unassembled WGS sequence"/>
</dbReference>